<evidence type="ECO:0000256" key="5">
    <source>
        <dbReference type="RuleBase" id="RU364132"/>
    </source>
</evidence>
<evidence type="ECO:0000256" key="1">
    <source>
        <dbReference type="ARBA" id="ARBA00004123"/>
    </source>
</evidence>
<feature type="compositionally biased region" description="Basic and acidic residues" evidence="6">
    <location>
        <begin position="308"/>
        <end position="333"/>
    </location>
</feature>
<feature type="compositionally biased region" description="Basic residues" evidence="6">
    <location>
        <begin position="334"/>
        <end position="348"/>
    </location>
</feature>
<keyword evidence="8" id="KW-1185">Reference proteome</keyword>
<comment type="function">
    <text evidence="5">Involved in ribosomal large subunit assembly.</text>
</comment>
<comment type="subcellular location">
    <subcellularLocation>
        <location evidence="1 5">Nucleus</location>
    </subcellularLocation>
</comment>
<evidence type="ECO:0000256" key="2">
    <source>
        <dbReference type="ARBA" id="ARBA00010077"/>
    </source>
</evidence>
<dbReference type="Proteomes" id="UP001314263">
    <property type="component" value="Unassembled WGS sequence"/>
</dbReference>
<evidence type="ECO:0000256" key="6">
    <source>
        <dbReference type="SAM" id="MobiDB-lite"/>
    </source>
</evidence>
<dbReference type="EMBL" id="CAUYUE010000001">
    <property type="protein sequence ID" value="CAK0734961.1"/>
    <property type="molecule type" value="Genomic_DNA"/>
</dbReference>
<feature type="region of interest" description="Disordered" evidence="6">
    <location>
        <begin position="177"/>
        <end position="283"/>
    </location>
</feature>
<dbReference type="GO" id="GO:0042254">
    <property type="term" value="P:ribosome biogenesis"/>
    <property type="evidence" value="ECO:0007669"/>
    <property type="project" value="UniProtKB-KW"/>
</dbReference>
<dbReference type="InterPro" id="IPR007023">
    <property type="entry name" value="Ribosom_reg"/>
</dbReference>
<dbReference type="Pfam" id="PF04939">
    <property type="entry name" value="RRS1"/>
    <property type="match status" value="1"/>
</dbReference>
<evidence type="ECO:0000313" key="7">
    <source>
        <dbReference type="EMBL" id="CAK0734961.1"/>
    </source>
</evidence>
<evidence type="ECO:0000256" key="3">
    <source>
        <dbReference type="ARBA" id="ARBA00022517"/>
    </source>
</evidence>
<keyword evidence="3 5" id="KW-0690">Ribosome biogenesis</keyword>
<feature type="compositionally biased region" description="Basic and acidic residues" evidence="6">
    <location>
        <begin position="225"/>
        <end position="235"/>
    </location>
</feature>
<feature type="region of interest" description="Disordered" evidence="6">
    <location>
        <begin position="87"/>
        <end position="111"/>
    </location>
</feature>
<gene>
    <name evidence="7" type="ORF">CVIRNUC_000508</name>
</gene>
<evidence type="ECO:0000313" key="8">
    <source>
        <dbReference type="Proteomes" id="UP001314263"/>
    </source>
</evidence>
<evidence type="ECO:0000256" key="4">
    <source>
        <dbReference type="ARBA" id="ARBA00023242"/>
    </source>
</evidence>
<feature type="compositionally biased region" description="Basic and acidic residues" evidence="6">
    <location>
        <begin position="249"/>
        <end position="261"/>
    </location>
</feature>
<comment type="caution">
    <text evidence="7">The sequence shown here is derived from an EMBL/GenBank/DDBJ whole genome shotgun (WGS) entry which is preliminary data.</text>
</comment>
<dbReference type="AlphaFoldDB" id="A0AAV1HS09"/>
<proteinExistence type="inferred from homology"/>
<protein>
    <recommendedName>
        <fullName evidence="5">Ribosome biogenesis regulatory protein</fullName>
    </recommendedName>
</protein>
<accession>A0AAV1HS09</accession>
<keyword evidence="4 5" id="KW-0539">Nucleus</keyword>
<feature type="compositionally biased region" description="Low complexity" evidence="6">
    <location>
        <begin position="202"/>
        <end position="217"/>
    </location>
</feature>
<feature type="region of interest" description="Disordered" evidence="6">
    <location>
        <begin position="308"/>
        <end position="395"/>
    </location>
</feature>
<comment type="similarity">
    <text evidence="2 5">Belongs to the RRS1 family.</text>
</comment>
<organism evidence="7 8">
    <name type="scientific">Coccomyxa viridis</name>
    <dbReference type="NCBI Taxonomy" id="1274662"/>
    <lineage>
        <taxon>Eukaryota</taxon>
        <taxon>Viridiplantae</taxon>
        <taxon>Chlorophyta</taxon>
        <taxon>core chlorophytes</taxon>
        <taxon>Trebouxiophyceae</taxon>
        <taxon>Trebouxiophyceae incertae sedis</taxon>
        <taxon>Coccomyxaceae</taxon>
        <taxon>Coccomyxa</taxon>
    </lineage>
</organism>
<sequence length="395" mass="42568">MEEVQIAQPEQPVKVSAESLGISQGLEYDGDLDFDLGNLMAAERGSIDQERFKSEPDTACREVATQITQSLIARLFQLPSEAIPEGRIAQLPEPTTQLPRAKPLPKPREPTKWEVFAQRKGITKRKRGKEVWDEEAGDYKRRFGYKRAGDESELPIIEAAASDQVGEDPFAALKQEKRERVKAQRQRQVANVKASSKDRGGPVALPPTLKLAAALPAHGKGKPSKRQEIQDDIKAASKQAGVSTASMGKFDERLPGERPGERNIGQKGKAVGPVAAAPGQEGKKALGLVDHILRERADDIVDMDKAVRRVEAERHHQLPGAGHEDSSEDEGKAKGKKGKGKRGAKHTSSKGQRFAAIKRGSGGKQKGGAMKAHKGAVGKASRPGAKAGGKGKGRK</sequence>
<feature type="compositionally biased region" description="Low complexity" evidence="6">
    <location>
        <begin position="265"/>
        <end position="280"/>
    </location>
</feature>
<name>A0AAV1HS09_9CHLO</name>
<reference evidence="7 8" key="1">
    <citation type="submission" date="2023-10" db="EMBL/GenBank/DDBJ databases">
        <authorList>
            <person name="Maclean D."/>
            <person name="Macfadyen A."/>
        </authorList>
    </citation>
    <scope>NUCLEOTIDE SEQUENCE [LARGE SCALE GENOMIC DNA]</scope>
</reference>
<dbReference type="GO" id="GO:0005634">
    <property type="term" value="C:nucleus"/>
    <property type="evidence" value="ECO:0007669"/>
    <property type="project" value="UniProtKB-SubCell"/>
</dbReference>